<proteinExistence type="predicted"/>
<dbReference type="OrthoDB" id="529548at2759"/>
<reference evidence="3" key="1">
    <citation type="journal article" date="2016" name="Nat. Commun.">
        <title>The Gonium pectorale genome demonstrates co-option of cell cycle regulation during the evolution of multicellularity.</title>
        <authorList>
            <person name="Hanschen E.R."/>
            <person name="Marriage T.N."/>
            <person name="Ferris P.J."/>
            <person name="Hamaji T."/>
            <person name="Toyoda A."/>
            <person name="Fujiyama A."/>
            <person name="Neme R."/>
            <person name="Noguchi H."/>
            <person name="Minakuchi Y."/>
            <person name="Suzuki M."/>
            <person name="Kawai-Toyooka H."/>
            <person name="Smith D.R."/>
            <person name="Sparks H."/>
            <person name="Anderson J."/>
            <person name="Bakaric R."/>
            <person name="Luria V."/>
            <person name="Karger A."/>
            <person name="Kirschner M.W."/>
            <person name="Durand P.M."/>
            <person name="Michod R.E."/>
            <person name="Nozaki H."/>
            <person name="Olson B.J."/>
        </authorList>
    </citation>
    <scope>NUCLEOTIDE SEQUENCE [LARGE SCALE GENOMIC DNA]</scope>
    <source>
        <strain evidence="3">NIES-2863</strain>
    </source>
</reference>
<feature type="region of interest" description="Disordered" evidence="1">
    <location>
        <begin position="33"/>
        <end position="68"/>
    </location>
</feature>
<evidence type="ECO:0000313" key="3">
    <source>
        <dbReference type="Proteomes" id="UP000075714"/>
    </source>
</evidence>
<keyword evidence="3" id="KW-1185">Reference proteome</keyword>
<name>A0A150H2R4_GONPE</name>
<gene>
    <name evidence="2" type="ORF">GPECTOR_1g287</name>
</gene>
<evidence type="ECO:0000313" key="2">
    <source>
        <dbReference type="EMBL" id="KXZ56325.1"/>
    </source>
</evidence>
<evidence type="ECO:0000256" key="1">
    <source>
        <dbReference type="SAM" id="MobiDB-lite"/>
    </source>
</evidence>
<dbReference type="EMBL" id="LSYV01000002">
    <property type="protein sequence ID" value="KXZ56325.1"/>
    <property type="molecule type" value="Genomic_DNA"/>
</dbReference>
<protein>
    <submittedName>
        <fullName evidence="2">Uncharacterized protein</fullName>
    </submittedName>
</protein>
<organism evidence="2 3">
    <name type="scientific">Gonium pectorale</name>
    <name type="common">Green alga</name>
    <dbReference type="NCBI Taxonomy" id="33097"/>
    <lineage>
        <taxon>Eukaryota</taxon>
        <taxon>Viridiplantae</taxon>
        <taxon>Chlorophyta</taxon>
        <taxon>core chlorophytes</taxon>
        <taxon>Chlorophyceae</taxon>
        <taxon>CS clade</taxon>
        <taxon>Chlamydomonadales</taxon>
        <taxon>Volvocaceae</taxon>
        <taxon>Gonium</taxon>
    </lineage>
</organism>
<dbReference type="AlphaFoldDB" id="A0A150H2R4"/>
<comment type="caution">
    <text evidence="2">The sequence shown here is derived from an EMBL/GenBank/DDBJ whole genome shotgun (WGS) entry which is preliminary data.</text>
</comment>
<dbReference type="Proteomes" id="UP000075714">
    <property type="component" value="Unassembled WGS sequence"/>
</dbReference>
<sequence>MVREGDTEHMEELNKIAQEKFGKDFEQCDAHERIQVGGVKGGHARGGHSADPDRAPPPPDVKFGENND</sequence>
<accession>A0A150H2R4</accession>